<accession>A0A0E2H479</accession>
<reference evidence="1 2" key="1">
    <citation type="submission" date="2013-01" db="EMBL/GenBank/DDBJ databases">
        <title>The Genome Sequence of Clostridium clostridioforme 90A8.</title>
        <authorList>
            <consortium name="The Broad Institute Genome Sequencing Platform"/>
            <person name="Earl A."/>
            <person name="Ward D."/>
            <person name="Feldgarden M."/>
            <person name="Gevers D."/>
            <person name="Courvalin P."/>
            <person name="Lambert T."/>
            <person name="Walker B."/>
            <person name="Young S.K."/>
            <person name="Zeng Q."/>
            <person name="Gargeya S."/>
            <person name="Fitzgerald M."/>
            <person name="Haas B."/>
            <person name="Abouelleil A."/>
            <person name="Alvarado L."/>
            <person name="Arachchi H.M."/>
            <person name="Berlin A.M."/>
            <person name="Chapman S.B."/>
            <person name="Dewar J."/>
            <person name="Goldberg J."/>
            <person name="Griggs A."/>
            <person name="Gujja S."/>
            <person name="Hansen M."/>
            <person name="Howarth C."/>
            <person name="Imamovic A."/>
            <person name="Larimer J."/>
            <person name="McCowan C."/>
            <person name="Murphy C."/>
            <person name="Neiman D."/>
            <person name="Pearson M."/>
            <person name="Priest M."/>
            <person name="Roberts A."/>
            <person name="Saif S."/>
            <person name="Shea T."/>
            <person name="Sisk P."/>
            <person name="Sykes S."/>
            <person name="Wortman J."/>
            <person name="Nusbaum C."/>
            <person name="Birren B."/>
        </authorList>
    </citation>
    <scope>NUCLEOTIDE SEQUENCE [LARGE SCALE GENOMIC DNA]</scope>
    <source>
        <strain evidence="1 2">90A8</strain>
    </source>
</reference>
<organism evidence="1 2">
    <name type="scientific">[Clostridium] clostridioforme 90A8</name>
    <dbReference type="NCBI Taxonomy" id="999408"/>
    <lineage>
        <taxon>Bacteria</taxon>
        <taxon>Bacillati</taxon>
        <taxon>Bacillota</taxon>
        <taxon>Clostridia</taxon>
        <taxon>Lachnospirales</taxon>
        <taxon>Lachnospiraceae</taxon>
        <taxon>Enterocloster</taxon>
    </lineage>
</organism>
<name>A0A0E2H479_9FIRM</name>
<evidence type="ECO:0000313" key="2">
    <source>
        <dbReference type="Proteomes" id="UP000013085"/>
    </source>
</evidence>
<evidence type="ECO:0008006" key="3">
    <source>
        <dbReference type="Google" id="ProtNLM"/>
    </source>
</evidence>
<proteinExistence type="predicted"/>
<gene>
    <name evidence="1" type="ORF">HMPREF1090_04831</name>
</gene>
<dbReference type="Gene3D" id="3.90.1010.20">
    <property type="match status" value="1"/>
</dbReference>
<dbReference type="GeneID" id="57961025"/>
<dbReference type="Proteomes" id="UP000013085">
    <property type="component" value="Unassembled WGS sequence"/>
</dbReference>
<protein>
    <recommendedName>
        <fullName evidence="3">FMN-binding domain-containing protein</fullName>
    </recommendedName>
</protein>
<comment type="caution">
    <text evidence="1">The sequence shown here is derived from an EMBL/GenBank/DDBJ whole genome shotgun (WGS) entry which is preliminary data.</text>
</comment>
<sequence>MNKNTISSNARSLIGIAVMAVLSLAVIAVSDPLYKALRGPVTTASPEAPLADGIYTYEAPEPDSNGFRDRTTLTVSDGIIVSCVWDSFDIDGKSKQKLSMEGQYIMTPDGPVWKAQSDSVCRYLIEHQRLAGLAGDDGYTTDAVASVSINVYPFINGVEECLRQAEIK</sequence>
<dbReference type="PATRIC" id="fig|999408.3.peg.5205"/>
<dbReference type="AlphaFoldDB" id="A0A0E2H479"/>
<dbReference type="HOGENOM" id="CLU_1607980_0_0_9"/>
<dbReference type="EMBL" id="AGYR01000060">
    <property type="protein sequence ID" value="ENZ08791.1"/>
    <property type="molecule type" value="Genomic_DNA"/>
</dbReference>
<dbReference type="RefSeq" id="WP_002585163.1">
    <property type="nucleotide sequence ID" value="NZ_KB850989.1"/>
</dbReference>
<evidence type="ECO:0000313" key="1">
    <source>
        <dbReference type="EMBL" id="ENZ08791.1"/>
    </source>
</evidence>